<dbReference type="Gene3D" id="3.30.420.150">
    <property type="entry name" value="Exopolyphosphatase. Domain 2"/>
    <property type="match status" value="1"/>
</dbReference>
<dbReference type="GO" id="GO:0017111">
    <property type="term" value="F:ribonucleoside triphosphate phosphatase activity"/>
    <property type="evidence" value="ECO:0007669"/>
    <property type="project" value="TreeGrafter"/>
</dbReference>
<comment type="catalytic activity">
    <reaction evidence="29">
        <text>CDP + H2O = CMP + phosphate + H(+)</text>
        <dbReference type="Rhea" id="RHEA:64880"/>
        <dbReference type="ChEBI" id="CHEBI:15377"/>
        <dbReference type="ChEBI" id="CHEBI:15378"/>
        <dbReference type="ChEBI" id="CHEBI:43474"/>
        <dbReference type="ChEBI" id="CHEBI:58069"/>
        <dbReference type="ChEBI" id="CHEBI:60377"/>
    </reaction>
    <physiologicalReaction direction="left-to-right" evidence="29">
        <dbReference type="Rhea" id="RHEA:64881"/>
    </physiologicalReaction>
</comment>
<comment type="catalytic activity">
    <reaction evidence="34">
        <text>a ribonucleoside 5'-diphosphate + H2O = a ribonucleoside 5'-phosphate + phosphate + H(+)</text>
        <dbReference type="Rhea" id="RHEA:36799"/>
        <dbReference type="ChEBI" id="CHEBI:15377"/>
        <dbReference type="ChEBI" id="CHEBI:15378"/>
        <dbReference type="ChEBI" id="CHEBI:43474"/>
        <dbReference type="ChEBI" id="CHEBI:57930"/>
        <dbReference type="ChEBI" id="CHEBI:58043"/>
    </reaction>
    <physiologicalReaction direction="left-to-right" evidence="34">
        <dbReference type="Rhea" id="RHEA:36800"/>
    </physiologicalReaction>
</comment>
<evidence type="ECO:0000256" key="14">
    <source>
        <dbReference type="ARBA" id="ARBA00022989"/>
    </source>
</evidence>
<gene>
    <name evidence="44" type="ORF">A6R68_04108</name>
</gene>
<evidence type="ECO:0000256" key="23">
    <source>
        <dbReference type="ARBA" id="ARBA00044314"/>
    </source>
</evidence>
<dbReference type="EC" id="3.6.1.5" evidence="7"/>
<comment type="similarity">
    <text evidence="5">Belongs to the GDA1/CD39 NTPase family.</text>
</comment>
<evidence type="ECO:0000256" key="27">
    <source>
        <dbReference type="ARBA" id="ARBA00047627"/>
    </source>
</evidence>
<evidence type="ECO:0000256" key="6">
    <source>
        <dbReference type="ARBA" id="ARBA00011748"/>
    </source>
</evidence>
<evidence type="ECO:0000256" key="5">
    <source>
        <dbReference type="ARBA" id="ARBA00009283"/>
    </source>
</evidence>
<evidence type="ECO:0000256" key="24">
    <source>
        <dbReference type="ARBA" id="ARBA00045877"/>
    </source>
</evidence>
<evidence type="ECO:0000256" key="20">
    <source>
        <dbReference type="ARBA" id="ARBA00042147"/>
    </source>
</evidence>
<evidence type="ECO:0000256" key="39">
    <source>
        <dbReference type="ARBA" id="ARBA00049333"/>
    </source>
</evidence>
<evidence type="ECO:0000256" key="19">
    <source>
        <dbReference type="ARBA" id="ARBA00041335"/>
    </source>
</evidence>
<evidence type="ECO:0000256" key="3">
    <source>
        <dbReference type="ARBA" id="ARBA00004141"/>
    </source>
</evidence>
<keyword evidence="17" id="KW-0325">Glycoprotein</keyword>
<comment type="catalytic activity">
    <reaction evidence="35">
        <text>CTP + H2O = CDP + phosphate + H(+)</text>
        <dbReference type="Rhea" id="RHEA:29387"/>
        <dbReference type="ChEBI" id="CHEBI:15377"/>
        <dbReference type="ChEBI" id="CHEBI:15378"/>
        <dbReference type="ChEBI" id="CHEBI:37563"/>
        <dbReference type="ChEBI" id="CHEBI:43474"/>
        <dbReference type="ChEBI" id="CHEBI:58069"/>
    </reaction>
    <physiologicalReaction direction="left-to-right" evidence="35">
        <dbReference type="Rhea" id="RHEA:29388"/>
    </physiologicalReaction>
</comment>
<evidence type="ECO:0000256" key="26">
    <source>
        <dbReference type="ARBA" id="ARBA00047358"/>
    </source>
</evidence>
<protein>
    <recommendedName>
        <fullName evidence="18">Ectonucleoside triphosphate diphosphohydrolase 1</fullName>
        <ecNumber evidence="7">3.6.1.5</ecNumber>
    </recommendedName>
    <alternativeName>
        <fullName evidence="23">ATP diphosphohydrolase</fullName>
    </alternativeName>
    <alternativeName>
        <fullName evidence="20">Ecto-ATP diphosphohydrolase 1</fullName>
    </alternativeName>
    <alternativeName>
        <fullName evidence="21">Ecto-apyrase</fullName>
    </alternativeName>
    <alternativeName>
        <fullName evidence="19">Lymphoid cell activation antigen</fullName>
    </alternativeName>
    <alternativeName>
        <fullName evidence="22">Nucleoside triphosphate diphosphohydrolase 1</fullName>
    </alternativeName>
</protein>
<comment type="catalytic activity">
    <reaction evidence="28">
        <text>a ribonucleoside 5'-triphosphate + H2O = a ribonucleoside 5'-diphosphate + phosphate + H(+)</text>
        <dbReference type="Rhea" id="RHEA:23680"/>
        <dbReference type="ChEBI" id="CHEBI:15377"/>
        <dbReference type="ChEBI" id="CHEBI:15378"/>
        <dbReference type="ChEBI" id="CHEBI:43474"/>
        <dbReference type="ChEBI" id="CHEBI:57930"/>
        <dbReference type="ChEBI" id="CHEBI:61557"/>
    </reaction>
    <physiologicalReaction direction="left-to-right" evidence="28">
        <dbReference type="Rhea" id="RHEA:23681"/>
    </physiologicalReaction>
</comment>
<evidence type="ECO:0000256" key="40">
    <source>
        <dbReference type="ARBA" id="ARBA00049373"/>
    </source>
</evidence>
<accession>A0A1A6GMB4</accession>
<dbReference type="STRING" id="56216.A0A1A6GMB4"/>
<keyword evidence="45" id="KW-1185">Reference proteome</keyword>
<reference evidence="44 45" key="1">
    <citation type="submission" date="2016-06" db="EMBL/GenBank/DDBJ databases">
        <title>The Draft Genome Sequence and Annotation of the Desert Woodrat Neotoma lepida.</title>
        <authorList>
            <person name="Campbell M."/>
            <person name="Oakeson K.F."/>
            <person name="Yandell M."/>
            <person name="Halpert J.R."/>
            <person name="Dearing D."/>
        </authorList>
    </citation>
    <scope>NUCLEOTIDE SEQUENCE [LARGE SCALE GENOMIC DNA]</scope>
    <source>
        <strain evidence="44">417</strain>
        <tissue evidence="44">Liver</tissue>
    </source>
</reference>
<dbReference type="GO" id="GO:0004050">
    <property type="term" value="F:apyrase activity"/>
    <property type="evidence" value="ECO:0007669"/>
    <property type="project" value="UniProtKB-EC"/>
</dbReference>
<evidence type="ECO:0000313" key="45">
    <source>
        <dbReference type="Proteomes" id="UP000092124"/>
    </source>
</evidence>
<evidence type="ECO:0000256" key="11">
    <source>
        <dbReference type="ARBA" id="ARBA00022837"/>
    </source>
</evidence>
<comment type="subunit">
    <text evidence="6">Homodimer; disulfide-linked.</text>
</comment>
<feature type="transmembrane region" description="Helical" evidence="43">
    <location>
        <begin position="81"/>
        <end position="103"/>
    </location>
</feature>
<evidence type="ECO:0000256" key="31">
    <source>
        <dbReference type="ARBA" id="ARBA00048279"/>
    </source>
</evidence>
<comment type="subcellular location">
    <subcellularLocation>
        <location evidence="4">Membrane</location>
        <location evidence="4">Caveola</location>
    </subcellularLocation>
    <subcellularLocation>
        <location evidence="3">Membrane</location>
        <topology evidence="3">Multi-pass membrane protein</topology>
    </subcellularLocation>
</comment>
<feature type="transmembrane region" description="Helical" evidence="43">
    <location>
        <begin position="12"/>
        <end position="31"/>
    </location>
</feature>
<comment type="catalytic activity">
    <reaction evidence="40">
        <text>CTP + 2 H2O = CMP + 2 phosphate + 2 H(+)</text>
        <dbReference type="Rhea" id="RHEA:64908"/>
        <dbReference type="ChEBI" id="CHEBI:15377"/>
        <dbReference type="ChEBI" id="CHEBI:15378"/>
        <dbReference type="ChEBI" id="CHEBI:37563"/>
        <dbReference type="ChEBI" id="CHEBI:43474"/>
        <dbReference type="ChEBI" id="CHEBI:60377"/>
    </reaction>
    <physiologicalReaction direction="left-to-right" evidence="40">
        <dbReference type="Rhea" id="RHEA:64909"/>
    </physiologicalReaction>
</comment>
<evidence type="ECO:0000256" key="9">
    <source>
        <dbReference type="ARBA" id="ARBA00022741"/>
    </source>
</evidence>
<comment type="cofactor">
    <cofactor evidence="1">
        <name>Ca(2+)</name>
        <dbReference type="ChEBI" id="CHEBI:29108"/>
    </cofactor>
</comment>
<keyword evidence="15 43" id="KW-0472">Membrane</keyword>
<evidence type="ECO:0000256" key="30">
    <source>
        <dbReference type="ARBA" id="ARBA00048153"/>
    </source>
</evidence>
<comment type="catalytic activity">
    <reaction evidence="27">
        <text>ITP + 2 H2O = IMP + 2 phosphate + 2 H(+)</text>
        <dbReference type="Rhea" id="RHEA:77735"/>
        <dbReference type="ChEBI" id="CHEBI:15377"/>
        <dbReference type="ChEBI" id="CHEBI:15378"/>
        <dbReference type="ChEBI" id="CHEBI:43474"/>
        <dbReference type="ChEBI" id="CHEBI:58053"/>
        <dbReference type="ChEBI" id="CHEBI:61402"/>
    </reaction>
    <physiologicalReaction direction="left-to-right" evidence="27">
        <dbReference type="Rhea" id="RHEA:77736"/>
    </physiologicalReaction>
</comment>
<keyword evidence="12" id="KW-0067">ATP-binding</keyword>
<comment type="catalytic activity">
    <reaction evidence="36">
        <text>GTP + H2O = GDP + phosphate + H(+)</text>
        <dbReference type="Rhea" id="RHEA:19669"/>
        <dbReference type="ChEBI" id="CHEBI:15377"/>
        <dbReference type="ChEBI" id="CHEBI:15378"/>
        <dbReference type="ChEBI" id="CHEBI:37565"/>
        <dbReference type="ChEBI" id="CHEBI:43474"/>
        <dbReference type="ChEBI" id="CHEBI:58189"/>
    </reaction>
    <physiologicalReaction direction="left-to-right" evidence="36">
        <dbReference type="Rhea" id="RHEA:19670"/>
    </physiologicalReaction>
</comment>
<comment type="catalytic activity">
    <reaction evidence="42">
        <text>ADP + H2O = AMP + phosphate + H(+)</text>
        <dbReference type="Rhea" id="RHEA:61436"/>
        <dbReference type="ChEBI" id="CHEBI:15377"/>
        <dbReference type="ChEBI" id="CHEBI:15378"/>
        <dbReference type="ChEBI" id="CHEBI:43474"/>
        <dbReference type="ChEBI" id="CHEBI:456215"/>
        <dbReference type="ChEBI" id="CHEBI:456216"/>
    </reaction>
    <physiologicalReaction direction="left-to-right" evidence="42">
        <dbReference type="Rhea" id="RHEA:61437"/>
    </physiologicalReaction>
</comment>
<evidence type="ECO:0000256" key="4">
    <source>
        <dbReference type="ARBA" id="ARBA00004345"/>
    </source>
</evidence>
<evidence type="ECO:0000256" key="38">
    <source>
        <dbReference type="ARBA" id="ARBA00049315"/>
    </source>
</evidence>
<organism evidence="44 45">
    <name type="scientific">Neotoma lepida</name>
    <name type="common">Desert woodrat</name>
    <dbReference type="NCBI Taxonomy" id="56216"/>
    <lineage>
        <taxon>Eukaryota</taxon>
        <taxon>Metazoa</taxon>
        <taxon>Chordata</taxon>
        <taxon>Craniata</taxon>
        <taxon>Vertebrata</taxon>
        <taxon>Euteleostomi</taxon>
        <taxon>Mammalia</taxon>
        <taxon>Eutheria</taxon>
        <taxon>Euarchontoglires</taxon>
        <taxon>Glires</taxon>
        <taxon>Rodentia</taxon>
        <taxon>Myomorpha</taxon>
        <taxon>Muroidea</taxon>
        <taxon>Cricetidae</taxon>
        <taxon>Neotominae</taxon>
        <taxon>Neotoma</taxon>
    </lineage>
</organism>
<comment type="cofactor">
    <cofactor evidence="2">
        <name>Mg(2+)</name>
        <dbReference type="ChEBI" id="CHEBI:18420"/>
    </cofactor>
</comment>
<proteinExistence type="inferred from homology"/>
<evidence type="ECO:0000256" key="42">
    <source>
        <dbReference type="ARBA" id="ARBA00049526"/>
    </source>
</evidence>
<dbReference type="InterPro" id="IPR000407">
    <property type="entry name" value="GDA1_CD39_NTPase"/>
</dbReference>
<dbReference type="Proteomes" id="UP000092124">
    <property type="component" value="Unassembled WGS sequence"/>
</dbReference>
<keyword evidence="13" id="KW-0460">Magnesium</keyword>
<evidence type="ECO:0000256" key="7">
    <source>
        <dbReference type="ARBA" id="ARBA00012148"/>
    </source>
</evidence>
<evidence type="ECO:0000256" key="12">
    <source>
        <dbReference type="ARBA" id="ARBA00022840"/>
    </source>
</evidence>
<comment type="catalytic activity">
    <reaction evidence="31">
        <text>IDP + H2O = IMP + phosphate + H(+)</text>
        <dbReference type="Rhea" id="RHEA:35207"/>
        <dbReference type="ChEBI" id="CHEBI:15377"/>
        <dbReference type="ChEBI" id="CHEBI:15378"/>
        <dbReference type="ChEBI" id="CHEBI:43474"/>
        <dbReference type="ChEBI" id="CHEBI:58053"/>
        <dbReference type="ChEBI" id="CHEBI:58280"/>
    </reaction>
    <physiologicalReaction direction="left-to-right" evidence="31">
        <dbReference type="Rhea" id="RHEA:35208"/>
    </physiologicalReaction>
</comment>
<evidence type="ECO:0000256" key="35">
    <source>
        <dbReference type="ARBA" id="ARBA00049104"/>
    </source>
</evidence>
<sequence>VKTSYPTVKEKYLNEYCFSGAYILTLLLQGYNFTGNSWDQIHFMGKIEDSNAGWTLGYMLNLTNMIPAEQPLSQPLPRSTYISLMVIFSLILVAVAIIGLFICNKPSYFWKEAV</sequence>
<evidence type="ECO:0000256" key="8">
    <source>
        <dbReference type="ARBA" id="ARBA00022692"/>
    </source>
</evidence>
<keyword evidence="8 43" id="KW-0812">Transmembrane</keyword>
<evidence type="ECO:0000256" key="10">
    <source>
        <dbReference type="ARBA" id="ARBA00022801"/>
    </source>
</evidence>
<comment type="catalytic activity">
    <reaction evidence="26">
        <text>UTP + H2O = UDP + phosphate + H(+)</text>
        <dbReference type="Rhea" id="RHEA:64900"/>
        <dbReference type="ChEBI" id="CHEBI:15377"/>
        <dbReference type="ChEBI" id="CHEBI:15378"/>
        <dbReference type="ChEBI" id="CHEBI:43474"/>
        <dbReference type="ChEBI" id="CHEBI:46398"/>
        <dbReference type="ChEBI" id="CHEBI:58223"/>
    </reaction>
    <physiologicalReaction direction="left-to-right" evidence="26">
        <dbReference type="Rhea" id="RHEA:64901"/>
    </physiologicalReaction>
</comment>
<comment type="catalytic activity">
    <reaction evidence="41">
        <text>UDP + H2O = UMP + phosphate + H(+)</text>
        <dbReference type="Rhea" id="RHEA:64876"/>
        <dbReference type="ChEBI" id="CHEBI:15377"/>
        <dbReference type="ChEBI" id="CHEBI:15378"/>
        <dbReference type="ChEBI" id="CHEBI:43474"/>
        <dbReference type="ChEBI" id="CHEBI:57865"/>
        <dbReference type="ChEBI" id="CHEBI:58223"/>
    </reaction>
    <physiologicalReaction direction="left-to-right" evidence="41">
        <dbReference type="Rhea" id="RHEA:64877"/>
    </physiologicalReaction>
</comment>
<dbReference type="AlphaFoldDB" id="A0A1A6GMB4"/>
<comment type="catalytic activity">
    <reaction evidence="39">
        <text>GTP + 2 H2O = GMP + 2 phosphate + 2 H(+)</text>
        <dbReference type="Rhea" id="RHEA:64904"/>
        <dbReference type="ChEBI" id="CHEBI:15377"/>
        <dbReference type="ChEBI" id="CHEBI:15378"/>
        <dbReference type="ChEBI" id="CHEBI:37565"/>
        <dbReference type="ChEBI" id="CHEBI:43474"/>
        <dbReference type="ChEBI" id="CHEBI:58115"/>
    </reaction>
    <physiologicalReaction direction="left-to-right" evidence="39">
        <dbReference type="Rhea" id="RHEA:64905"/>
    </physiologicalReaction>
</comment>
<evidence type="ECO:0000256" key="16">
    <source>
        <dbReference type="ARBA" id="ARBA00023157"/>
    </source>
</evidence>
<evidence type="ECO:0000256" key="29">
    <source>
        <dbReference type="ARBA" id="ARBA00048136"/>
    </source>
</evidence>
<evidence type="ECO:0000256" key="25">
    <source>
        <dbReference type="ARBA" id="ARBA00047297"/>
    </source>
</evidence>
<evidence type="ECO:0000313" key="44">
    <source>
        <dbReference type="EMBL" id="OBS67351.1"/>
    </source>
</evidence>
<keyword evidence="9" id="KW-0547">Nucleotide-binding</keyword>
<comment type="caution">
    <text evidence="44">The sequence shown here is derived from an EMBL/GenBank/DDBJ whole genome shotgun (WGS) entry which is preliminary data.</text>
</comment>
<evidence type="ECO:0000256" key="21">
    <source>
        <dbReference type="ARBA" id="ARBA00042196"/>
    </source>
</evidence>
<evidence type="ECO:0000256" key="17">
    <source>
        <dbReference type="ARBA" id="ARBA00023180"/>
    </source>
</evidence>
<evidence type="ECO:0000256" key="2">
    <source>
        <dbReference type="ARBA" id="ARBA00001946"/>
    </source>
</evidence>
<dbReference type="Pfam" id="PF01150">
    <property type="entry name" value="GDA1_CD39"/>
    <property type="match status" value="1"/>
</dbReference>
<evidence type="ECO:0000256" key="22">
    <source>
        <dbReference type="ARBA" id="ARBA00044280"/>
    </source>
</evidence>
<keyword evidence="16" id="KW-1015">Disulfide bond</keyword>
<evidence type="ECO:0000256" key="15">
    <source>
        <dbReference type="ARBA" id="ARBA00023136"/>
    </source>
</evidence>
<evidence type="ECO:0000256" key="18">
    <source>
        <dbReference type="ARBA" id="ARBA00039600"/>
    </source>
</evidence>
<comment type="catalytic activity">
    <reaction evidence="30">
        <text>GDP + H2O = GMP + phosphate + H(+)</text>
        <dbReference type="Rhea" id="RHEA:22156"/>
        <dbReference type="ChEBI" id="CHEBI:15377"/>
        <dbReference type="ChEBI" id="CHEBI:15378"/>
        <dbReference type="ChEBI" id="CHEBI:43474"/>
        <dbReference type="ChEBI" id="CHEBI:58115"/>
        <dbReference type="ChEBI" id="CHEBI:58189"/>
    </reaction>
    <physiologicalReaction direction="left-to-right" evidence="30">
        <dbReference type="Rhea" id="RHEA:22157"/>
    </physiologicalReaction>
</comment>
<dbReference type="GO" id="GO:0009134">
    <property type="term" value="P:nucleoside diphosphate catabolic process"/>
    <property type="evidence" value="ECO:0007669"/>
    <property type="project" value="TreeGrafter"/>
</dbReference>
<dbReference type="GO" id="GO:0005901">
    <property type="term" value="C:caveola"/>
    <property type="evidence" value="ECO:0007669"/>
    <property type="project" value="UniProtKB-SubCell"/>
</dbReference>
<comment type="catalytic activity">
    <reaction evidence="32">
        <text>ATP + 2 H2O = AMP + 2 phosphate + 2 H(+)</text>
        <dbReference type="Rhea" id="RHEA:20988"/>
        <dbReference type="ChEBI" id="CHEBI:15377"/>
        <dbReference type="ChEBI" id="CHEBI:15378"/>
        <dbReference type="ChEBI" id="CHEBI:30616"/>
        <dbReference type="ChEBI" id="CHEBI:43474"/>
        <dbReference type="ChEBI" id="CHEBI:456215"/>
    </reaction>
    <physiologicalReaction direction="left-to-right" evidence="32">
        <dbReference type="Rhea" id="RHEA:20989"/>
    </physiologicalReaction>
</comment>
<evidence type="ECO:0000256" key="43">
    <source>
        <dbReference type="SAM" id="Phobius"/>
    </source>
</evidence>
<dbReference type="PANTHER" id="PTHR11782">
    <property type="entry name" value="ADENOSINE/GUANOSINE DIPHOSPHATASE"/>
    <property type="match status" value="1"/>
</dbReference>
<dbReference type="EMBL" id="LZPO01085947">
    <property type="protein sequence ID" value="OBS67351.1"/>
    <property type="molecule type" value="Genomic_DNA"/>
</dbReference>
<evidence type="ECO:0000256" key="33">
    <source>
        <dbReference type="ARBA" id="ARBA00048778"/>
    </source>
</evidence>
<comment type="catalytic activity">
    <reaction evidence="33">
        <text>ATP + H2O = ADP + phosphate + H(+)</text>
        <dbReference type="Rhea" id="RHEA:13065"/>
        <dbReference type="ChEBI" id="CHEBI:15377"/>
        <dbReference type="ChEBI" id="CHEBI:15378"/>
        <dbReference type="ChEBI" id="CHEBI:30616"/>
        <dbReference type="ChEBI" id="CHEBI:43474"/>
        <dbReference type="ChEBI" id="CHEBI:456216"/>
    </reaction>
    <physiologicalReaction direction="left-to-right" evidence="33">
        <dbReference type="Rhea" id="RHEA:13066"/>
    </physiologicalReaction>
</comment>
<evidence type="ECO:0000256" key="28">
    <source>
        <dbReference type="ARBA" id="ARBA00047940"/>
    </source>
</evidence>
<dbReference type="GO" id="GO:0005524">
    <property type="term" value="F:ATP binding"/>
    <property type="evidence" value="ECO:0007669"/>
    <property type="project" value="UniProtKB-KW"/>
</dbReference>
<dbReference type="OrthoDB" id="6372431at2759"/>
<comment type="catalytic activity">
    <reaction evidence="25">
        <text>a ribonucleoside 5'-triphosphate + 2 H2O = a ribonucleoside 5'-phosphate + 2 phosphate + 2 H(+)</text>
        <dbReference type="Rhea" id="RHEA:36795"/>
        <dbReference type="ChEBI" id="CHEBI:15377"/>
        <dbReference type="ChEBI" id="CHEBI:15378"/>
        <dbReference type="ChEBI" id="CHEBI:43474"/>
        <dbReference type="ChEBI" id="CHEBI:58043"/>
        <dbReference type="ChEBI" id="CHEBI:61557"/>
        <dbReference type="EC" id="3.6.1.5"/>
    </reaction>
    <physiologicalReaction direction="left-to-right" evidence="25">
        <dbReference type="Rhea" id="RHEA:36796"/>
    </physiologicalReaction>
</comment>
<evidence type="ECO:0000256" key="41">
    <source>
        <dbReference type="ARBA" id="ARBA00049502"/>
    </source>
</evidence>
<name>A0A1A6GMB4_NEOLE</name>
<keyword evidence="14 43" id="KW-1133">Transmembrane helix</keyword>
<evidence type="ECO:0000256" key="34">
    <source>
        <dbReference type="ARBA" id="ARBA00048790"/>
    </source>
</evidence>
<evidence type="ECO:0000256" key="1">
    <source>
        <dbReference type="ARBA" id="ARBA00001913"/>
    </source>
</evidence>
<keyword evidence="10" id="KW-0378">Hydrolase</keyword>
<evidence type="ECO:0000256" key="13">
    <source>
        <dbReference type="ARBA" id="ARBA00022842"/>
    </source>
</evidence>
<comment type="catalytic activity">
    <reaction evidence="37">
        <text>ITP + H2O = IDP + phosphate + H(+)</text>
        <dbReference type="Rhea" id="RHEA:28330"/>
        <dbReference type="ChEBI" id="CHEBI:15377"/>
        <dbReference type="ChEBI" id="CHEBI:15378"/>
        <dbReference type="ChEBI" id="CHEBI:43474"/>
        <dbReference type="ChEBI" id="CHEBI:58280"/>
        <dbReference type="ChEBI" id="CHEBI:61402"/>
    </reaction>
    <physiologicalReaction direction="left-to-right" evidence="37">
        <dbReference type="Rhea" id="RHEA:28331"/>
    </physiologicalReaction>
</comment>
<dbReference type="GO" id="GO:0004382">
    <property type="term" value="F:GDP phosphatase activity"/>
    <property type="evidence" value="ECO:0007669"/>
    <property type="project" value="TreeGrafter"/>
</dbReference>
<feature type="non-terminal residue" evidence="44">
    <location>
        <position position="1"/>
    </location>
</feature>
<dbReference type="GO" id="GO:0045134">
    <property type="term" value="F:UDP phosphatase activity"/>
    <property type="evidence" value="ECO:0007669"/>
    <property type="project" value="TreeGrafter"/>
</dbReference>
<dbReference type="PANTHER" id="PTHR11782:SF32">
    <property type="entry name" value="ECTONUCLEOSIDE TRIPHOSPHATE DIPHOSPHOHYDROLASE 1"/>
    <property type="match status" value="1"/>
</dbReference>
<evidence type="ECO:0000256" key="32">
    <source>
        <dbReference type="ARBA" id="ARBA00048517"/>
    </source>
</evidence>
<evidence type="ECO:0000256" key="36">
    <source>
        <dbReference type="ARBA" id="ARBA00049117"/>
    </source>
</evidence>
<comment type="function">
    <text evidence="24">Catalyzes the hydrolysis of both di- and triphosphate nucleotides (NDPs and NTPs) and hydrolyze NTPs to nucleotide monophosphates (NMPs) in two distinct successive phosphate-releasing steps, with NDPs as intermediates and participates in the regulation of extracellular levels of nucleotides. By hydrolyzing proinflammatory ATP and platelet-activating ADP to AMP, it blocks platelet aggregation and supports blood flow.</text>
</comment>
<keyword evidence="11" id="KW-0106">Calcium</keyword>
<evidence type="ECO:0000256" key="37">
    <source>
        <dbReference type="ARBA" id="ARBA00049189"/>
    </source>
</evidence>
<comment type="catalytic activity">
    <reaction evidence="38">
        <text>UTP + 2 H2O = UMP + 2 phosphate + 2 H(+)</text>
        <dbReference type="Rhea" id="RHEA:64896"/>
        <dbReference type="ChEBI" id="CHEBI:15377"/>
        <dbReference type="ChEBI" id="CHEBI:15378"/>
        <dbReference type="ChEBI" id="CHEBI:43474"/>
        <dbReference type="ChEBI" id="CHEBI:46398"/>
        <dbReference type="ChEBI" id="CHEBI:57865"/>
    </reaction>
    <physiologicalReaction direction="left-to-right" evidence="38">
        <dbReference type="Rhea" id="RHEA:64897"/>
    </physiologicalReaction>
</comment>